<keyword evidence="2" id="KW-1185">Reference proteome</keyword>
<dbReference type="AlphaFoldDB" id="A0A7W4YVY3"/>
<protein>
    <submittedName>
        <fullName evidence="1">Uncharacterized protein</fullName>
    </submittedName>
</protein>
<name>A0A7W4YVY3_9HYPH</name>
<comment type="caution">
    <text evidence="1">The sequence shown here is derived from an EMBL/GenBank/DDBJ whole genome shotgun (WGS) entry which is preliminary data.</text>
</comment>
<gene>
    <name evidence="1" type="ORF">FHR70_000714</name>
</gene>
<dbReference type="RefSeq" id="WP_183447160.1">
    <property type="nucleotide sequence ID" value="NZ_JACHWB010000001.1"/>
</dbReference>
<evidence type="ECO:0000313" key="2">
    <source>
        <dbReference type="Proteomes" id="UP000532010"/>
    </source>
</evidence>
<dbReference type="EMBL" id="JACHWB010000001">
    <property type="protein sequence ID" value="MBB3017674.1"/>
    <property type="molecule type" value="Genomic_DNA"/>
</dbReference>
<proteinExistence type="predicted"/>
<sequence>MNLDITGDRYGMLVAVRRNPDGQGQGAQWYFACDCGREASLRLKDVRHGNTLSCGCMKNARGYRYGAPKLMQPRPWRDTPTTFAKSFEAECAGARIGVAP</sequence>
<evidence type="ECO:0000313" key="1">
    <source>
        <dbReference type="EMBL" id="MBB3017674.1"/>
    </source>
</evidence>
<dbReference type="Proteomes" id="UP000532010">
    <property type="component" value="Unassembled WGS sequence"/>
</dbReference>
<accession>A0A7W4YVY3</accession>
<reference evidence="1 2" key="1">
    <citation type="submission" date="2020-08" db="EMBL/GenBank/DDBJ databases">
        <title>The Agave Microbiome: Exploring the role of microbial communities in plant adaptations to desert environments.</title>
        <authorList>
            <person name="Partida-Martinez L.P."/>
        </authorList>
    </citation>
    <scope>NUCLEOTIDE SEQUENCE [LARGE SCALE GENOMIC DNA]</scope>
    <source>
        <strain evidence="1 2">AT3.9</strain>
    </source>
</reference>
<organism evidence="1 2">
    <name type="scientific">Microvirga lupini</name>
    <dbReference type="NCBI Taxonomy" id="420324"/>
    <lineage>
        <taxon>Bacteria</taxon>
        <taxon>Pseudomonadati</taxon>
        <taxon>Pseudomonadota</taxon>
        <taxon>Alphaproteobacteria</taxon>
        <taxon>Hyphomicrobiales</taxon>
        <taxon>Methylobacteriaceae</taxon>
        <taxon>Microvirga</taxon>
    </lineage>
</organism>